<feature type="signal peptide" evidence="10">
    <location>
        <begin position="1"/>
        <end position="25"/>
    </location>
</feature>
<dbReference type="EMBL" id="CP010836">
    <property type="protein sequence ID" value="AJP74228.1"/>
    <property type="molecule type" value="Genomic_DNA"/>
</dbReference>
<evidence type="ECO:0000256" key="10">
    <source>
        <dbReference type="SAM" id="SignalP"/>
    </source>
</evidence>
<feature type="domain" description="TonB-dependent receptor-like beta-barrel" evidence="11">
    <location>
        <begin position="403"/>
        <end position="952"/>
    </location>
</feature>
<dbReference type="Gene3D" id="2.40.170.20">
    <property type="entry name" value="TonB-dependent receptor, beta-barrel domain"/>
    <property type="match status" value="1"/>
</dbReference>
<dbReference type="Proteomes" id="UP000032300">
    <property type="component" value="Chromosome"/>
</dbReference>
<sequence length="994" mass="105227">MTVNRRTILLASTFFIGATMSPAYAQVATTYDSAQQNETEDSDTSIVVTGSRITRPDLELASPVNVVSLEEIQFRQPGTADDILRTLPGVRPAIGAGVNNGSDGSSTLDLRGIGAQRSLVLIDGRRVVPYGLDGLTDTNNVPVALLERIEVLTGGASSTYGADAVAGVANFITRRDFSGIDASTSYRISERGDSARFRGDLVIGGNFADGRGNVVVSAGYTKVDPLLHTSRAISAQPISSTTGLFSGATAAQVTIFGSPTNAALGIPASSFGAVVNPTTGLLQAATAADTYNTNNGTYFQTPLDRVNFYASGRYEIADGIEFYSSAMFNRNKIVTQLASSGTFGNTYQLALNNPYLPTGVRNQLCAARSITAPNCAAAAAVQGGPGTTGYLEVPVVAQRRFTEYGPRVNAFESRMFQFQGGFRGDLGSGFRYDVSAQYGETTQNQTRENWGSFSKVQQALRAYRTPTGAVRCVDTANNCVPLNLFGPNGSITADQLAFIDLDAIINRTVTQTVVTGSVTGDLFASPFATNKIAIAVGGEYRKLTAASQPDGPSQIQGEVLGTGARTPPDIGEYSVKEVFGEIAIPLVEDVPFIRNLTVEAGIRYSDYTTTGGSTTWKAGGTWEPLEGLRLRGTYQVAVRSPNIQELYQSPVQGLGNLTVDPCQGSAVSGGLAALCIATGAPANTIGSIPSPTSGQINNTSSGNSTLDVERAKTWTLGAVFAPSYIPGFSFKIDYFNIRVEDAITQPLQADVLNGCYSSALNPGFANNAFCALIGRNPLTGSLNGAGETPGVILTYSNLGVIETAGIDFAVGQRIPTADLGLGGDGSISFDFNATRLSYWHFQATPNAINRDCTGYYSAGGCTNPRAKWRWNSRLTYGQERFDLSLLWSHVSAVELEPFRATRLPGNVAQPGGPNPSTILPAYRNIPAYDYFDLTARVSPVENVDFTLTVNNLLDKDPPAVGSGVGGTAFNSGNTFPTIYDPIGRSFTMGARFRF</sequence>
<keyword evidence="5 9" id="KW-0798">TonB box</keyword>
<name>A0A7U5BFC9_9SPHN</name>
<comment type="similarity">
    <text evidence="8 9">Belongs to the TonB-dependent receptor family.</text>
</comment>
<dbReference type="PANTHER" id="PTHR47234:SF2">
    <property type="entry name" value="TONB-DEPENDENT RECEPTOR"/>
    <property type="match status" value="1"/>
</dbReference>
<evidence type="ECO:0000256" key="6">
    <source>
        <dbReference type="ARBA" id="ARBA00023136"/>
    </source>
</evidence>
<proteinExistence type="inferred from homology"/>
<dbReference type="Gene3D" id="2.170.130.10">
    <property type="entry name" value="TonB-dependent receptor, plug domain"/>
    <property type="match status" value="1"/>
</dbReference>
<dbReference type="PROSITE" id="PS52016">
    <property type="entry name" value="TONB_DEPENDENT_REC_3"/>
    <property type="match status" value="1"/>
</dbReference>
<keyword evidence="10" id="KW-0732">Signal</keyword>
<reference evidence="13 14" key="1">
    <citation type="journal article" date="2015" name="Int. J. Syst. Evol. Microbiol.">
        <title>Sphingomonas hengshuiensis sp. nov., isolated from lake wetland.</title>
        <authorList>
            <person name="Wei S."/>
            <person name="Wang T."/>
            <person name="Liu H."/>
            <person name="Zhang C."/>
            <person name="Guo J."/>
            <person name="Wang Q."/>
            <person name="Liang K."/>
            <person name="Zhang Z."/>
        </authorList>
    </citation>
    <scope>NUCLEOTIDE SEQUENCE [LARGE SCALE GENOMIC DNA]</scope>
    <source>
        <strain evidence="13 14">WHSC-8</strain>
    </source>
</reference>
<keyword evidence="14" id="KW-1185">Reference proteome</keyword>
<evidence type="ECO:0000256" key="5">
    <source>
        <dbReference type="ARBA" id="ARBA00023077"/>
    </source>
</evidence>
<comment type="subcellular location">
    <subcellularLocation>
        <location evidence="1 8">Cell outer membrane</location>
        <topology evidence="1 8">Multi-pass membrane protein</topology>
    </subcellularLocation>
</comment>
<evidence type="ECO:0000256" key="4">
    <source>
        <dbReference type="ARBA" id="ARBA00022692"/>
    </source>
</evidence>
<dbReference type="InterPro" id="IPR012910">
    <property type="entry name" value="Plug_dom"/>
</dbReference>
<evidence type="ECO:0000256" key="7">
    <source>
        <dbReference type="ARBA" id="ARBA00023237"/>
    </source>
</evidence>
<dbReference type="Pfam" id="PF00593">
    <property type="entry name" value="TonB_dep_Rec_b-barrel"/>
    <property type="match status" value="1"/>
</dbReference>
<keyword evidence="13" id="KW-0675">Receptor</keyword>
<evidence type="ECO:0000313" key="13">
    <source>
        <dbReference type="EMBL" id="AJP74228.1"/>
    </source>
</evidence>
<reference evidence="13 14" key="2">
    <citation type="submission" date="2015-02" db="EMBL/GenBank/DDBJ databases">
        <title>The complete genome of Sphingomonas hengshuiensis sp. WHSC-8 isolated from soil of Hengshui Lake.</title>
        <authorList>
            <person name="Wei S."/>
            <person name="Guo J."/>
            <person name="Su C."/>
            <person name="Wu R."/>
            <person name="Zhang Z."/>
            <person name="Liang K."/>
            <person name="Li H."/>
            <person name="Wang T."/>
            <person name="Liu H."/>
            <person name="Zhang C."/>
            <person name="Li Z."/>
            <person name="Wang Q."/>
            <person name="Meng J."/>
        </authorList>
    </citation>
    <scope>NUCLEOTIDE SEQUENCE [LARGE SCALE GENOMIC DNA]</scope>
    <source>
        <strain evidence="13 14">WHSC-8</strain>
    </source>
</reference>
<protein>
    <submittedName>
        <fullName evidence="13">TonB-dependent receptor</fullName>
    </submittedName>
</protein>
<dbReference type="PANTHER" id="PTHR47234">
    <property type="match status" value="1"/>
</dbReference>
<evidence type="ECO:0000256" key="2">
    <source>
        <dbReference type="ARBA" id="ARBA00022448"/>
    </source>
</evidence>
<evidence type="ECO:0000256" key="1">
    <source>
        <dbReference type="ARBA" id="ARBA00004571"/>
    </source>
</evidence>
<organism evidence="13 14">
    <name type="scientific">Sphingomonas hengshuiensis</name>
    <dbReference type="NCBI Taxonomy" id="1609977"/>
    <lineage>
        <taxon>Bacteria</taxon>
        <taxon>Pseudomonadati</taxon>
        <taxon>Pseudomonadota</taxon>
        <taxon>Alphaproteobacteria</taxon>
        <taxon>Sphingomonadales</taxon>
        <taxon>Sphingomonadaceae</taxon>
        <taxon>Sphingomonas</taxon>
    </lineage>
</organism>
<dbReference type="AlphaFoldDB" id="A0A7U5BFC9"/>
<keyword evidence="6 8" id="KW-0472">Membrane</keyword>
<evidence type="ECO:0000256" key="9">
    <source>
        <dbReference type="RuleBase" id="RU003357"/>
    </source>
</evidence>
<evidence type="ECO:0000256" key="8">
    <source>
        <dbReference type="PROSITE-ProRule" id="PRU01360"/>
    </source>
</evidence>
<dbReference type="SUPFAM" id="SSF56935">
    <property type="entry name" value="Porins"/>
    <property type="match status" value="1"/>
</dbReference>
<keyword evidence="2 8" id="KW-0813">Transport</keyword>
<evidence type="ECO:0000259" key="11">
    <source>
        <dbReference type="Pfam" id="PF00593"/>
    </source>
</evidence>
<keyword evidence="4 8" id="KW-0812">Transmembrane</keyword>
<feature type="chain" id="PRO_5031053057" evidence="10">
    <location>
        <begin position="26"/>
        <end position="994"/>
    </location>
</feature>
<gene>
    <name evidence="13" type="ORF">TS85_03245</name>
</gene>
<evidence type="ECO:0000313" key="14">
    <source>
        <dbReference type="Proteomes" id="UP000032300"/>
    </source>
</evidence>
<dbReference type="OrthoDB" id="7051241at2"/>
<dbReference type="Pfam" id="PF07715">
    <property type="entry name" value="Plug"/>
    <property type="match status" value="1"/>
</dbReference>
<dbReference type="GO" id="GO:0009279">
    <property type="term" value="C:cell outer membrane"/>
    <property type="evidence" value="ECO:0007669"/>
    <property type="project" value="UniProtKB-SubCell"/>
</dbReference>
<dbReference type="InterPro" id="IPR039426">
    <property type="entry name" value="TonB-dep_rcpt-like"/>
</dbReference>
<feature type="domain" description="TonB-dependent receptor plug" evidence="12">
    <location>
        <begin position="59"/>
        <end position="168"/>
    </location>
</feature>
<evidence type="ECO:0000256" key="3">
    <source>
        <dbReference type="ARBA" id="ARBA00022452"/>
    </source>
</evidence>
<dbReference type="InterPro" id="IPR000531">
    <property type="entry name" value="Beta-barrel_TonB"/>
</dbReference>
<keyword evidence="3 8" id="KW-1134">Transmembrane beta strand</keyword>
<keyword evidence="7 8" id="KW-0998">Cell outer membrane</keyword>
<evidence type="ECO:0000259" key="12">
    <source>
        <dbReference type="Pfam" id="PF07715"/>
    </source>
</evidence>
<accession>A0A7U5BFC9</accession>
<dbReference type="InterPro" id="IPR036942">
    <property type="entry name" value="Beta-barrel_TonB_sf"/>
</dbReference>
<dbReference type="KEGG" id="sphi:TS85_03245"/>
<dbReference type="InterPro" id="IPR037066">
    <property type="entry name" value="Plug_dom_sf"/>
</dbReference>